<dbReference type="AlphaFoldDB" id="A0A545AN12"/>
<dbReference type="PANTHER" id="PTHR21310">
    <property type="entry name" value="AMINOGLYCOSIDE PHOSPHOTRANSFERASE-RELATED-RELATED"/>
    <property type="match status" value="1"/>
</dbReference>
<keyword evidence="2" id="KW-0808">Transferase</keyword>
<organism evidence="2 3">
    <name type="scientific">Cryptosporangium phraense</name>
    <dbReference type="NCBI Taxonomy" id="2593070"/>
    <lineage>
        <taxon>Bacteria</taxon>
        <taxon>Bacillati</taxon>
        <taxon>Actinomycetota</taxon>
        <taxon>Actinomycetes</taxon>
        <taxon>Cryptosporangiales</taxon>
        <taxon>Cryptosporangiaceae</taxon>
        <taxon>Cryptosporangium</taxon>
    </lineage>
</organism>
<accession>A0A545AN12</accession>
<dbReference type="Proteomes" id="UP000317982">
    <property type="component" value="Unassembled WGS sequence"/>
</dbReference>
<dbReference type="SUPFAM" id="SSF56112">
    <property type="entry name" value="Protein kinase-like (PK-like)"/>
    <property type="match status" value="1"/>
</dbReference>
<dbReference type="InterPro" id="IPR011009">
    <property type="entry name" value="Kinase-like_dom_sf"/>
</dbReference>
<evidence type="ECO:0000313" key="3">
    <source>
        <dbReference type="Proteomes" id="UP000317982"/>
    </source>
</evidence>
<sequence>MTTTVTDLADLRRRLTAWLAARTGGPVEISEVARPDGNGLSSVSLLFDAVWPEDGRETRAGLVVRMPPDATSYPVFPRYDLRRQYDVISAVAAHTDVPVPRLRWIEESPDALGVPFIVMDRIDGGRVPVDNPPYVFGGWLLDAAPEQRRQLQDGAVRALAGVHALPDVHRHLPTLADETQGDALRALVEEQRAYYDWALAGDGVRVPQIEEAFDWLEAHWPADPGETVLCWGDARPGNIIYDGFAPVAVLDWEMCALGPREVDLGWMIFLHRFFQDIAEMFEFPGIPDLFRTDDVVACYQSASGHTVHDLDFFLMFAALRHAIVMARIKRRSIHFGEDTVPPTADEYVLFHTQLRRMLDGGAP</sequence>
<dbReference type="InterPro" id="IPR002575">
    <property type="entry name" value="Aminoglycoside_PTrfase"/>
</dbReference>
<dbReference type="PANTHER" id="PTHR21310:SF40">
    <property type="entry name" value="AMINOGLYCOSIDE PHOSPHOTRANSFERASE DOMAIN-CONTAINING PROTEIN-RELATED"/>
    <property type="match status" value="1"/>
</dbReference>
<dbReference type="InterPro" id="IPR051678">
    <property type="entry name" value="AGP_Transferase"/>
</dbReference>
<feature type="domain" description="Aminoglycoside phosphotransferase" evidence="1">
    <location>
        <begin position="61"/>
        <end position="269"/>
    </location>
</feature>
<name>A0A545AN12_9ACTN</name>
<dbReference type="OrthoDB" id="3339041at2"/>
<dbReference type="Gene3D" id="3.90.1200.10">
    <property type="match status" value="1"/>
</dbReference>
<comment type="caution">
    <text evidence="2">The sequence shown here is derived from an EMBL/GenBank/DDBJ whole genome shotgun (WGS) entry which is preliminary data.</text>
</comment>
<reference evidence="2 3" key="1">
    <citation type="submission" date="2019-07" db="EMBL/GenBank/DDBJ databases">
        <title>Cryptosporangium phraense sp. nov., isolated from plant litter.</title>
        <authorList>
            <person name="Suriyachadkun C."/>
        </authorList>
    </citation>
    <scope>NUCLEOTIDE SEQUENCE [LARGE SCALE GENOMIC DNA]</scope>
    <source>
        <strain evidence="2 3">A-T 5661</strain>
    </source>
</reference>
<dbReference type="CDD" id="cd05154">
    <property type="entry name" value="ACAD10_11_N-like"/>
    <property type="match status" value="1"/>
</dbReference>
<dbReference type="InParanoid" id="A0A545AN12"/>
<evidence type="ECO:0000313" key="2">
    <source>
        <dbReference type="EMBL" id="TQS42135.1"/>
    </source>
</evidence>
<dbReference type="EMBL" id="VIRS01000020">
    <property type="protein sequence ID" value="TQS42135.1"/>
    <property type="molecule type" value="Genomic_DNA"/>
</dbReference>
<dbReference type="RefSeq" id="WP_142707535.1">
    <property type="nucleotide sequence ID" value="NZ_VIRS01000020.1"/>
</dbReference>
<evidence type="ECO:0000259" key="1">
    <source>
        <dbReference type="Pfam" id="PF01636"/>
    </source>
</evidence>
<dbReference type="GO" id="GO:0016740">
    <property type="term" value="F:transferase activity"/>
    <property type="evidence" value="ECO:0007669"/>
    <property type="project" value="UniProtKB-KW"/>
</dbReference>
<dbReference type="InterPro" id="IPR041726">
    <property type="entry name" value="ACAD10_11_N"/>
</dbReference>
<proteinExistence type="predicted"/>
<dbReference type="Gene3D" id="3.30.200.20">
    <property type="entry name" value="Phosphorylase Kinase, domain 1"/>
    <property type="match status" value="1"/>
</dbReference>
<dbReference type="Pfam" id="PF01636">
    <property type="entry name" value="APH"/>
    <property type="match status" value="1"/>
</dbReference>
<keyword evidence="3" id="KW-1185">Reference proteome</keyword>
<protein>
    <submittedName>
        <fullName evidence="2">Phosphotransferase family protein</fullName>
    </submittedName>
</protein>
<gene>
    <name evidence="2" type="ORF">FL583_26480</name>
</gene>